<dbReference type="Pfam" id="PF05402">
    <property type="entry name" value="PqqD"/>
    <property type="match status" value="1"/>
</dbReference>
<dbReference type="Gene3D" id="1.10.10.1150">
    <property type="entry name" value="Coenzyme PQQ synthesis protein D (PqqD)"/>
    <property type="match status" value="1"/>
</dbReference>
<protein>
    <submittedName>
        <fullName evidence="1">Coenzyme PQQ synthesis protein D (PqqD)</fullName>
    </submittedName>
</protein>
<evidence type="ECO:0000313" key="2">
    <source>
        <dbReference type="Proteomes" id="UP000246005"/>
    </source>
</evidence>
<dbReference type="AlphaFoldDB" id="A0A316HPQ4"/>
<reference evidence="1 2" key="1">
    <citation type="submission" date="2018-05" db="EMBL/GenBank/DDBJ databases">
        <title>Genomic Encyclopedia of Type Strains, Phase IV (KMG-IV): sequencing the most valuable type-strain genomes for metagenomic binning, comparative biology and taxonomic classification.</title>
        <authorList>
            <person name="Goeker M."/>
        </authorList>
    </citation>
    <scope>NUCLEOTIDE SEQUENCE [LARGE SCALE GENOMIC DNA]</scope>
    <source>
        <strain evidence="1 2">DSM 45480</strain>
    </source>
</reference>
<proteinExistence type="predicted"/>
<name>A0A316HPQ4_9PSEU</name>
<dbReference type="RefSeq" id="WP_146231750.1">
    <property type="nucleotide sequence ID" value="NZ_QGHB01000011.1"/>
</dbReference>
<dbReference type="InterPro" id="IPR041881">
    <property type="entry name" value="PqqD_sf"/>
</dbReference>
<dbReference type="InterPro" id="IPR008792">
    <property type="entry name" value="PQQD"/>
</dbReference>
<sequence length="89" mass="9876">MQVHVERGVNATEMDDGGLILLCERTGKFHRSNGSGAAMWTALASQDGDPDRAAAVIADKYQIDADRARFDLNQFIEQLREARLVRVES</sequence>
<comment type="caution">
    <text evidence="1">The sequence shown here is derived from an EMBL/GenBank/DDBJ whole genome shotgun (WGS) entry which is preliminary data.</text>
</comment>
<dbReference type="EMBL" id="QGHB01000011">
    <property type="protein sequence ID" value="PWK83218.1"/>
    <property type="molecule type" value="Genomic_DNA"/>
</dbReference>
<organism evidence="1 2">
    <name type="scientific">Lentzea atacamensis</name>
    <dbReference type="NCBI Taxonomy" id="531938"/>
    <lineage>
        <taxon>Bacteria</taxon>
        <taxon>Bacillati</taxon>
        <taxon>Actinomycetota</taxon>
        <taxon>Actinomycetes</taxon>
        <taxon>Pseudonocardiales</taxon>
        <taxon>Pseudonocardiaceae</taxon>
        <taxon>Lentzea</taxon>
    </lineage>
</organism>
<dbReference type="Proteomes" id="UP000246005">
    <property type="component" value="Unassembled WGS sequence"/>
</dbReference>
<accession>A0A316HPQ4</accession>
<gene>
    <name evidence="1" type="ORF">C8D88_111103</name>
</gene>
<evidence type="ECO:0000313" key="1">
    <source>
        <dbReference type="EMBL" id="PWK83218.1"/>
    </source>
</evidence>